<protein>
    <recommendedName>
        <fullName evidence="4">Zinc-finger</fullName>
    </recommendedName>
</protein>
<dbReference type="RefSeq" id="WP_089688375.1">
    <property type="nucleotide sequence ID" value="NZ_FNFO01000017.1"/>
</dbReference>
<accession>A0A1G9UNN0</accession>
<feature type="transmembrane region" description="Helical" evidence="1">
    <location>
        <begin position="87"/>
        <end position="107"/>
    </location>
</feature>
<name>A0A1G9UNN0_9BACT</name>
<sequence>MISDEELMALMRYVDGECTDEEATAIRAQLAHDPAYRRAYNEVRQADEALAALPLLEPSTGFNFRVLNQLKAEPHKAVSPISLRKRLLHISGIAIFLLVLPSVLLLLSSGQNPVLILDGSWLPAVGDRQAQVALGPYLQPLLFVNGLLTLLLFDRGVLQPWFRQRHQPPA</sequence>
<dbReference type="AlphaFoldDB" id="A0A1G9UNN0"/>
<keyword evidence="3" id="KW-1185">Reference proteome</keyword>
<keyword evidence="1" id="KW-0812">Transmembrane</keyword>
<dbReference type="STRING" id="1075417.SAMN05421823_11727"/>
<evidence type="ECO:0000313" key="2">
    <source>
        <dbReference type="EMBL" id="SDM61552.1"/>
    </source>
</evidence>
<dbReference type="EMBL" id="FNFO01000017">
    <property type="protein sequence ID" value="SDM61552.1"/>
    <property type="molecule type" value="Genomic_DNA"/>
</dbReference>
<dbReference type="OrthoDB" id="796197at2"/>
<proteinExistence type="predicted"/>
<evidence type="ECO:0000256" key="1">
    <source>
        <dbReference type="SAM" id="Phobius"/>
    </source>
</evidence>
<dbReference type="Proteomes" id="UP000198510">
    <property type="component" value="Unassembled WGS sequence"/>
</dbReference>
<reference evidence="2 3" key="1">
    <citation type="submission" date="2016-10" db="EMBL/GenBank/DDBJ databases">
        <authorList>
            <person name="de Groot N.N."/>
        </authorList>
    </citation>
    <scope>NUCLEOTIDE SEQUENCE [LARGE SCALE GENOMIC DNA]</scope>
    <source>
        <strain evidence="2 3">DSM 25186</strain>
    </source>
</reference>
<gene>
    <name evidence="2" type="ORF">SAMN05421823_11727</name>
</gene>
<feature type="transmembrane region" description="Helical" evidence="1">
    <location>
        <begin position="137"/>
        <end position="158"/>
    </location>
</feature>
<keyword evidence="1" id="KW-0472">Membrane</keyword>
<keyword evidence="1" id="KW-1133">Transmembrane helix</keyword>
<evidence type="ECO:0008006" key="4">
    <source>
        <dbReference type="Google" id="ProtNLM"/>
    </source>
</evidence>
<evidence type="ECO:0000313" key="3">
    <source>
        <dbReference type="Proteomes" id="UP000198510"/>
    </source>
</evidence>
<organism evidence="2 3">
    <name type="scientific">Catalinimonas alkaloidigena</name>
    <dbReference type="NCBI Taxonomy" id="1075417"/>
    <lineage>
        <taxon>Bacteria</taxon>
        <taxon>Pseudomonadati</taxon>
        <taxon>Bacteroidota</taxon>
        <taxon>Cytophagia</taxon>
        <taxon>Cytophagales</taxon>
        <taxon>Catalimonadaceae</taxon>
        <taxon>Catalinimonas</taxon>
    </lineage>
</organism>